<reference evidence="2" key="1">
    <citation type="submission" date="2015-02" db="EMBL/GenBank/DDBJ databases">
        <authorList>
            <person name="Chooi Y.-H."/>
        </authorList>
    </citation>
    <scope>NUCLEOTIDE SEQUENCE [LARGE SCALE GENOMIC DNA]</scope>
    <source>
        <strain evidence="2">strain Y</strain>
    </source>
</reference>
<sequence length="131" mass="14808">MDQRQELRALLQRLTVQAKEIKEKRRSVEVVLDMLDQVDNGGPVKRTRYSGPDKTTNVGRAVDIIRCAPNGLTLSQIIEKSAEGGAKPLVATSIGSQLRTQIRLKVIEKRGDHRRRMRLYCDSTYLISVSF</sequence>
<keyword evidence="2" id="KW-1185">Reference proteome</keyword>
<accession>A0A0D6JC35</accession>
<organism evidence="1 2">
    <name type="scientific">Candidatus Filomicrobium marinum</name>
    <dbReference type="NCBI Taxonomy" id="1608628"/>
    <lineage>
        <taxon>Bacteria</taxon>
        <taxon>Pseudomonadati</taxon>
        <taxon>Pseudomonadota</taxon>
        <taxon>Alphaproteobacteria</taxon>
        <taxon>Hyphomicrobiales</taxon>
        <taxon>Hyphomicrobiaceae</taxon>
        <taxon>Filomicrobium</taxon>
    </lineage>
</organism>
<dbReference type="AlphaFoldDB" id="A0A0D6JC35"/>
<dbReference type="RefSeq" id="WP_046476633.1">
    <property type="nucleotide sequence ID" value="NZ_LN829118.1"/>
</dbReference>
<evidence type="ECO:0000313" key="2">
    <source>
        <dbReference type="Proteomes" id="UP000033187"/>
    </source>
</evidence>
<name>A0A0D6JC35_9HYPH</name>
<dbReference type="KEGG" id="fil:BN1229_v1_0708"/>
<proteinExistence type="predicted"/>
<protein>
    <submittedName>
        <fullName evidence="1">Uncharacterized protein</fullName>
    </submittedName>
</protein>
<evidence type="ECO:0000313" key="1">
    <source>
        <dbReference type="EMBL" id="CPR16226.1"/>
    </source>
</evidence>
<dbReference type="KEGG" id="fiy:BN1229_v1_0711"/>
<dbReference type="Proteomes" id="UP000033187">
    <property type="component" value="Chromosome 1"/>
</dbReference>
<gene>
    <name evidence="1" type="ORF">YBN1229_v1_0711</name>
</gene>
<dbReference type="EMBL" id="LN829119">
    <property type="protein sequence ID" value="CPR16226.1"/>
    <property type="molecule type" value="Genomic_DNA"/>
</dbReference>